<proteinExistence type="predicted"/>
<dbReference type="EMBL" id="PXYY01000015">
    <property type="protein sequence ID" value="PSJ80813.1"/>
    <property type="molecule type" value="Genomic_DNA"/>
</dbReference>
<evidence type="ECO:0000313" key="2">
    <source>
        <dbReference type="Proteomes" id="UP000241868"/>
    </source>
</evidence>
<keyword evidence="2" id="KW-1185">Reference proteome</keyword>
<evidence type="ECO:0000313" key="1">
    <source>
        <dbReference type="EMBL" id="PSJ80813.1"/>
    </source>
</evidence>
<protein>
    <submittedName>
        <fullName evidence="1">Uncharacterized protein</fullName>
    </submittedName>
</protein>
<sequence>MVWISADTKNTAIQKKSAAPFSQIFPVKRLADNCRTIRKSKGFRKQKYQIGLFRSIFINI</sequence>
<reference evidence="1 2" key="1">
    <citation type="submission" date="2018-03" db="EMBL/GenBank/DDBJ databases">
        <title>Neisseria weixii sp. nov., isolated from the intestinal contents of Tibetan Plateau pika (Ochotona curzoniae) in Yushu, Qinghai Province, China.</title>
        <authorList>
            <person name="Gui Z."/>
        </authorList>
    </citation>
    <scope>NUCLEOTIDE SEQUENCE [LARGE SCALE GENOMIC DNA]</scope>
    <source>
        <strain evidence="1 2">ATCC 51483</strain>
    </source>
</reference>
<comment type="caution">
    <text evidence="1">The sequence shown here is derived from an EMBL/GenBank/DDBJ whole genome shotgun (WGS) entry which is preliminary data.</text>
</comment>
<dbReference type="AlphaFoldDB" id="A0A2P7U1N6"/>
<name>A0A2P7U1N6_9NEIS</name>
<dbReference type="Proteomes" id="UP000241868">
    <property type="component" value="Unassembled WGS sequence"/>
</dbReference>
<organism evidence="1 2">
    <name type="scientific">Neisseria iguanae</name>
    <dbReference type="NCBI Taxonomy" id="90242"/>
    <lineage>
        <taxon>Bacteria</taxon>
        <taxon>Pseudomonadati</taxon>
        <taxon>Pseudomonadota</taxon>
        <taxon>Betaproteobacteria</taxon>
        <taxon>Neisseriales</taxon>
        <taxon>Neisseriaceae</taxon>
        <taxon>Neisseria</taxon>
    </lineage>
</organism>
<gene>
    <name evidence="1" type="ORF">C7N83_04120</name>
</gene>
<accession>A0A2P7U1N6</accession>